<dbReference type="PROSITE" id="PS51085">
    <property type="entry name" value="2FE2S_FER_2"/>
    <property type="match status" value="1"/>
</dbReference>
<keyword evidence="2" id="KW-0411">Iron-sulfur</keyword>
<dbReference type="Gene3D" id="3.10.20.30">
    <property type="match status" value="1"/>
</dbReference>
<evidence type="ECO:0000313" key="6">
    <source>
        <dbReference type="EMBL" id="CAE0651618.1"/>
    </source>
</evidence>
<reference evidence="6" key="1">
    <citation type="submission" date="2021-01" db="EMBL/GenBank/DDBJ databases">
        <authorList>
            <person name="Corre E."/>
            <person name="Pelletier E."/>
            <person name="Niang G."/>
            <person name="Scheremetjew M."/>
            <person name="Finn R."/>
            <person name="Kale V."/>
            <person name="Holt S."/>
            <person name="Cochrane G."/>
            <person name="Meng A."/>
            <person name="Brown T."/>
            <person name="Cohen L."/>
        </authorList>
    </citation>
    <scope>NUCLEOTIDE SEQUENCE</scope>
    <source>
        <strain evidence="6">CCMP3107</strain>
    </source>
</reference>
<dbReference type="CDD" id="cd00207">
    <property type="entry name" value="fer2"/>
    <property type="match status" value="1"/>
</dbReference>
<evidence type="ECO:0008006" key="7">
    <source>
        <dbReference type="Google" id="ProtNLM"/>
    </source>
</evidence>
<keyword evidence="1" id="KW-0001">2Fe-2S</keyword>
<dbReference type="Pfam" id="PF00111">
    <property type="entry name" value="Fer2"/>
    <property type="match status" value="1"/>
</dbReference>
<dbReference type="GO" id="GO:0051537">
    <property type="term" value="F:2 iron, 2 sulfur cluster binding"/>
    <property type="evidence" value="ECO:0007669"/>
    <property type="project" value="UniProtKB-KW"/>
</dbReference>
<evidence type="ECO:0000259" key="4">
    <source>
        <dbReference type="PROSITE" id="PS50106"/>
    </source>
</evidence>
<dbReference type="AlphaFoldDB" id="A0A7S4DIM7"/>
<dbReference type="InterPro" id="IPR001478">
    <property type="entry name" value="PDZ"/>
</dbReference>
<gene>
    <name evidence="6" type="ORF">HAKA00212_LOCUS25508</name>
</gene>
<sequence length="314" mass="34046">MMMDFKCPPKVLLLFLLFCANHQHLAFKLQGRVCLNHLSKRFPNGVLPQMSGKEGAEDGVTRNADGLTLEEIAGLFKMSVFDLDEGLYGLDTRDVNYGIEIAKARVSREGGLGLGLSEMMAGRDGRGLVLVEDVAEGGNAATTGQFRVGDALSWVGEEPGDMTRVEGLDFDGTLAALGKYADREAVTLVAKRLVRRQPLEVTLIQPDGSEAKLEMLAGSVLRGEMLRQGLQVYDPSQKRFDQPYVTGNCGGEGLCGTCLVAVLEGKELLSLPDRVEAMVLEKRPARYRLSCRTIVGVTNQPGKVVLKSMPTLEG</sequence>
<proteinExistence type="predicted"/>
<keyword evidence="1" id="KW-0479">Metal-binding</keyword>
<evidence type="ECO:0000256" key="1">
    <source>
        <dbReference type="ARBA" id="ARBA00022714"/>
    </source>
</evidence>
<dbReference type="InterPro" id="IPR036034">
    <property type="entry name" value="PDZ_sf"/>
</dbReference>
<evidence type="ECO:0000256" key="2">
    <source>
        <dbReference type="ARBA" id="ARBA00023014"/>
    </source>
</evidence>
<dbReference type="SUPFAM" id="SSF50156">
    <property type="entry name" value="PDZ domain-like"/>
    <property type="match status" value="1"/>
</dbReference>
<dbReference type="SUPFAM" id="SSF54292">
    <property type="entry name" value="2Fe-2S ferredoxin-like"/>
    <property type="match status" value="1"/>
</dbReference>
<protein>
    <recommendedName>
        <fullName evidence="7">2Fe-2S ferredoxin-type domain-containing protein</fullName>
    </recommendedName>
</protein>
<keyword evidence="1" id="KW-0408">Iron</keyword>
<dbReference type="Gene3D" id="2.30.42.10">
    <property type="match status" value="1"/>
</dbReference>
<feature type="signal peptide" evidence="3">
    <location>
        <begin position="1"/>
        <end position="26"/>
    </location>
</feature>
<name>A0A7S4DIM7_HETAK</name>
<dbReference type="InterPro" id="IPR001041">
    <property type="entry name" value="2Fe-2S_ferredoxin-type"/>
</dbReference>
<dbReference type="InterPro" id="IPR012675">
    <property type="entry name" value="Beta-grasp_dom_sf"/>
</dbReference>
<feature type="domain" description="2Fe-2S ferredoxin-type" evidence="5">
    <location>
        <begin position="199"/>
        <end position="312"/>
    </location>
</feature>
<organism evidence="6">
    <name type="scientific">Heterosigma akashiwo</name>
    <name type="common">Chromophytic alga</name>
    <name type="synonym">Heterosigma carterae</name>
    <dbReference type="NCBI Taxonomy" id="2829"/>
    <lineage>
        <taxon>Eukaryota</taxon>
        <taxon>Sar</taxon>
        <taxon>Stramenopiles</taxon>
        <taxon>Ochrophyta</taxon>
        <taxon>Raphidophyceae</taxon>
        <taxon>Chattonellales</taxon>
        <taxon>Chattonellaceae</taxon>
        <taxon>Heterosigma</taxon>
    </lineage>
</organism>
<accession>A0A7S4DIM7</accession>
<feature type="domain" description="PDZ" evidence="4">
    <location>
        <begin position="98"/>
        <end position="192"/>
    </location>
</feature>
<dbReference type="PROSITE" id="PS50106">
    <property type="entry name" value="PDZ"/>
    <property type="match status" value="1"/>
</dbReference>
<dbReference type="EMBL" id="HBIU01058634">
    <property type="protein sequence ID" value="CAE0651618.1"/>
    <property type="molecule type" value="Transcribed_RNA"/>
</dbReference>
<keyword evidence="3" id="KW-0732">Signal</keyword>
<evidence type="ECO:0000259" key="5">
    <source>
        <dbReference type="PROSITE" id="PS51085"/>
    </source>
</evidence>
<feature type="chain" id="PRO_5030722690" description="2Fe-2S ferredoxin-type domain-containing protein" evidence="3">
    <location>
        <begin position="27"/>
        <end position="314"/>
    </location>
</feature>
<evidence type="ECO:0000256" key="3">
    <source>
        <dbReference type="SAM" id="SignalP"/>
    </source>
</evidence>
<dbReference type="InterPro" id="IPR036010">
    <property type="entry name" value="2Fe-2S_ferredoxin-like_sf"/>
</dbReference>